<dbReference type="PROSITE" id="PS51559">
    <property type="entry name" value="SAM_RMT2"/>
    <property type="match status" value="1"/>
</dbReference>
<dbReference type="EMBL" id="KE680457">
    <property type="protein sequence ID" value="ERE72442.1"/>
    <property type="molecule type" value="Genomic_DNA"/>
</dbReference>
<dbReference type="STRING" id="10029.G3HF75"/>
<dbReference type="Proteomes" id="UP000030759">
    <property type="component" value="Unassembled WGS sequence"/>
</dbReference>
<evidence type="ECO:0000256" key="6">
    <source>
        <dbReference type="PIRSR" id="PIRSR009285-1"/>
    </source>
</evidence>
<dbReference type="InterPro" id="IPR029063">
    <property type="entry name" value="SAM-dependent_MTases_sf"/>
</dbReference>
<dbReference type="SUPFAM" id="SSF53335">
    <property type="entry name" value="S-adenosyl-L-methionine-dependent methyltransferases"/>
    <property type="match status" value="1"/>
</dbReference>
<dbReference type="EC" id="2.1.1.2" evidence="2"/>
<dbReference type="InterPro" id="IPR051038">
    <property type="entry name" value="RMT2/GAMT_Mtase"/>
</dbReference>
<evidence type="ECO:0000256" key="7">
    <source>
        <dbReference type="SAM" id="SignalP"/>
    </source>
</evidence>
<dbReference type="GO" id="GO:0032259">
    <property type="term" value="P:methylation"/>
    <property type="evidence" value="ECO:0007669"/>
    <property type="project" value="UniProtKB-KW"/>
</dbReference>
<dbReference type="AlphaFoldDB" id="G3HF75"/>
<evidence type="ECO:0000256" key="1">
    <source>
        <dbReference type="ARBA" id="ARBA00004820"/>
    </source>
</evidence>
<organism evidence="9 11">
    <name type="scientific">Cricetulus griseus</name>
    <name type="common">Chinese hamster</name>
    <name type="synonym">Cricetulus barabensis griseus</name>
    <dbReference type="NCBI Taxonomy" id="10029"/>
    <lineage>
        <taxon>Eukaryota</taxon>
        <taxon>Metazoa</taxon>
        <taxon>Chordata</taxon>
        <taxon>Craniata</taxon>
        <taxon>Vertebrata</taxon>
        <taxon>Euteleostomi</taxon>
        <taxon>Mammalia</taxon>
        <taxon>Eutheria</taxon>
        <taxon>Euarchontoglires</taxon>
        <taxon>Glires</taxon>
        <taxon>Rodentia</taxon>
        <taxon>Myomorpha</taxon>
        <taxon>Muroidea</taxon>
        <taxon>Cricetidae</taxon>
        <taxon>Cricetinae</taxon>
        <taxon>Cricetulus</taxon>
    </lineage>
</organism>
<dbReference type="PANTHER" id="PTHR32379">
    <property type="entry name" value="GUANIDINOACETATE N-METHYLTRANSFERASE"/>
    <property type="match status" value="1"/>
</dbReference>
<evidence type="ECO:0000313" key="11">
    <source>
        <dbReference type="Proteomes" id="UP000001075"/>
    </source>
</evidence>
<feature type="binding site" evidence="6">
    <location>
        <position position="111"/>
    </location>
    <ligand>
        <name>guanidinoacetate</name>
        <dbReference type="ChEBI" id="CHEBI:57742"/>
    </ligand>
</feature>
<reference evidence="10" key="4">
    <citation type="submission" date="2013-03" db="EMBL/GenBank/DDBJ databases">
        <title>Chinese hamster genome sequenced from sorted chromosomes.</title>
        <authorList>
            <person name="Brinkrolf K."/>
            <person name="Rupp O."/>
            <person name="Laux H."/>
            <person name="Kollin F."/>
            <person name="Ernst W."/>
            <person name="Linke B."/>
            <person name="Kofler R."/>
            <person name="Romand S."/>
            <person name="Hesse F."/>
            <person name="Budach W.E."/>
            <person name="Galosy S."/>
            <person name="Muller D."/>
            <person name="Noll T."/>
            <person name="Wienberg J."/>
            <person name="Jostock T."/>
            <person name="Leonard M."/>
            <person name="Grillari J."/>
            <person name="Tauch A."/>
            <person name="Goesmann A."/>
            <person name="Helk B."/>
            <person name="Mott J.E."/>
            <person name="Puehler A."/>
            <person name="Borth N."/>
        </authorList>
    </citation>
    <scope>NUCLEOTIDE SEQUENCE</scope>
    <source>
        <strain evidence="10">17A/GY</strain>
    </source>
</reference>
<comment type="pathway">
    <text evidence="1">Amine and polyamine biosynthesis; creatine biosynthesis; creatine from L-arginine and glycine: step 2/2.</text>
</comment>
<reference evidence="12" key="3">
    <citation type="journal article" date="2013" name="Nat. Biotechnol.">
        <title>Chinese hamster genome sequenced from sorted chromosomes.</title>
        <authorList>
            <person name="Brinkrolf K."/>
            <person name="Rupp O."/>
            <person name="Laux H."/>
            <person name="Kollin F."/>
            <person name="Ernst W."/>
            <person name="Linke B."/>
            <person name="Kofler R."/>
            <person name="Romand S."/>
            <person name="Hesse F."/>
            <person name="Budach W.E."/>
            <person name="Galosy S."/>
            <person name="Muller D."/>
            <person name="Noll T."/>
            <person name="Wienberg J."/>
            <person name="Jostock T."/>
            <person name="Leonard M."/>
            <person name="Grillari J."/>
            <person name="Tauch A."/>
            <person name="Goesmann A."/>
            <person name="Helk B."/>
            <person name="Mott J.E."/>
            <person name="Puhler A."/>
            <person name="Borth N."/>
        </authorList>
    </citation>
    <scope>NUCLEOTIDE SEQUENCE [LARGE SCALE GENOMIC DNA]</scope>
    <source>
        <strain evidence="12">17A/GY</strain>
    </source>
</reference>
<keyword evidence="7" id="KW-0732">Signal</keyword>
<evidence type="ECO:0000259" key="8">
    <source>
        <dbReference type="PROSITE" id="PS51559"/>
    </source>
</evidence>
<dbReference type="OMA" id="HKMITPT"/>
<dbReference type="FunFam" id="3.40.50.150:FF:000739">
    <property type="entry name" value="Guanidinoacetate N-methyltransferase"/>
    <property type="match status" value="1"/>
</dbReference>
<dbReference type="CDD" id="cd02440">
    <property type="entry name" value="AdoMet_MTases"/>
    <property type="match status" value="1"/>
</dbReference>
<dbReference type="InterPro" id="IPR016550">
    <property type="entry name" value="GuanidinoAc_N-MeTrfase"/>
</dbReference>
<evidence type="ECO:0000313" key="9">
    <source>
        <dbReference type="EMBL" id="EGV99499.1"/>
    </source>
</evidence>
<evidence type="ECO:0000256" key="5">
    <source>
        <dbReference type="ARBA" id="ARBA00022691"/>
    </source>
</evidence>
<evidence type="ECO:0000313" key="10">
    <source>
        <dbReference type="EMBL" id="ERE72442.1"/>
    </source>
</evidence>
<dbReference type="EMBL" id="JH000325">
    <property type="protein sequence ID" value="EGV99499.1"/>
    <property type="molecule type" value="Genomic_DNA"/>
</dbReference>
<dbReference type="eggNOG" id="KOG1709">
    <property type="taxonomic scope" value="Eukaryota"/>
</dbReference>
<dbReference type="UniPathway" id="UPA00104">
    <property type="reaction ID" value="UER00580"/>
</dbReference>
<keyword evidence="3 9" id="KW-0489">Methyltransferase</keyword>
<feature type="binding site" evidence="6">
    <location>
        <begin position="45"/>
        <end position="50"/>
    </location>
    <ligand>
        <name>S-adenosyl-L-methionine</name>
        <dbReference type="ChEBI" id="CHEBI:59789"/>
    </ligand>
</feature>
<evidence type="ECO:0000256" key="3">
    <source>
        <dbReference type="ARBA" id="ARBA00022603"/>
    </source>
</evidence>
<evidence type="ECO:0000313" key="12">
    <source>
        <dbReference type="Proteomes" id="UP000030759"/>
    </source>
</evidence>
<reference evidence="9" key="2">
    <citation type="submission" date="2011-08" db="EMBL/GenBank/DDBJ databases">
        <title>The genomic sequence of the Chinese hamster ovary CHO-K1 cell line.</title>
        <authorList>
            <person name="Xu X."/>
            <person name="Nagarajan H."/>
            <person name="Lewis N.E."/>
            <person name="Pan S."/>
            <person name="Cai Z."/>
            <person name="Liu X."/>
            <person name="Chen W."/>
            <person name="Xie M."/>
            <person name="Wang W."/>
            <person name="Hammond S."/>
            <person name="Andersen M.R."/>
            <person name="Neff N."/>
            <person name="Passarelli B."/>
            <person name="Koh W."/>
            <person name="Fan C.H."/>
            <person name="Wang J."/>
            <person name="Gui Y."/>
            <person name="Lee K.H."/>
            <person name="Betenbaugh M.J."/>
            <person name="Quake S.R."/>
            <person name="Famili I."/>
            <person name="Palsson B.O."/>
            <person name="Wang J."/>
        </authorList>
    </citation>
    <scope>NUCLEOTIDE SEQUENCE</scope>
</reference>
<dbReference type="PaxDb" id="10029-XP_007614944.1"/>
<dbReference type="GO" id="GO:0005737">
    <property type="term" value="C:cytoplasm"/>
    <property type="evidence" value="ECO:0007669"/>
    <property type="project" value="TreeGrafter"/>
</dbReference>
<name>G3HF75_CRIGR</name>
<evidence type="ECO:0000256" key="4">
    <source>
        <dbReference type="ARBA" id="ARBA00022679"/>
    </source>
</evidence>
<gene>
    <name evidence="10" type="ORF">H671_5g15034</name>
    <name evidence="9" type="ORF">I79_009231</name>
</gene>
<dbReference type="GO" id="GO:0006601">
    <property type="term" value="P:creatine biosynthetic process"/>
    <property type="evidence" value="ECO:0007669"/>
    <property type="project" value="UniProtKB-UniPathway"/>
</dbReference>
<proteinExistence type="predicted"/>
<feature type="binding site" evidence="6">
    <location>
        <position position="111"/>
    </location>
    <ligand>
        <name>S-adenosyl-L-methionine</name>
        <dbReference type="ChEBI" id="CHEBI:59789"/>
    </ligand>
</feature>
<evidence type="ECO:0000256" key="2">
    <source>
        <dbReference type="ARBA" id="ARBA00012887"/>
    </source>
</evidence>
<protein>
    <recommendedName>
        <fullName evidence="2">guanidinoacetate N-methyltransferase</fullName>
        <ecNumber evidence="2">2.1.1.2</ecNumber>
    </recommendedName>
</protein>
<dbReference type="GO" id="GO:0005634">
    <property type="term" value="C:nucleus"/>
    <property type="evidence" value="ECO:0007669"/>
    <property type="project" value="TreeGrafter"/>
</dbReference>
<feature type="signal peptide" evidence="7">
    <location>
        <begin position="1"/>
        <end position="15"/>
    </location>
</feature>
<feature type="chain" id="PRO_5011938893" description="guanidinoacetate N-methyltransferase" evidence="7">
    <location>
        <begin position="16"/>
        <end position="212"/>
    </location>
</feature>
<feature type="binding site" evidence="6">
    <location>
        <begin position="93"/>
        <end position="94"/>
    </location>
    <ligand>
        <name>S-adenosyl-L-methionine</name>
        <dbReference type="ChEBI" id="CHEBI:59789"/>
    </ligand>
</feature>
<keyword evidence="5 6" id="KW-0949">S-adenosyl-L-methionine</keyword>
<feature type="binding site" evidence="6">
    <location>
        <begin position="147"/>
        <end position="148"/>
    </location>
    <ligand>
        <name>guanidinoacetate</name>
        <dbReference type="ChEBI" id="CHEBI:57742"/>
    </ligand>
</feature>
<dbReference type="InterPro" id="IPR026480">
    <property type="entry name" value="RMT2_dom"/>
</dbReference>
<sequence>MVLLALLSLRRVTGSQVPPPRSPPPAKAAVMCFVLLGGRVLEVGFGMAIAASRVQEAPIEEHWIIECNDGVFQRLQDWALRQPHKVVPLKGLWEEVAPTLPDGHFNGILYDTYPLSEETWHTHQFNFIKKHAFRLLKPGGILTYCNLTSWGELLKSKFTDITTMFEETQVPALQEAGFRRENIRTEVMALVPPADCRYYAFPQMITPLVTKH</sequence>
<dbReference type="Proteomes" id="UP000001075">
    <property type="component" value="Unassembled WGS sequence"/>
</dbReference>
<dbReference type="Gene3D" id="3.40.50.150">
    <property type="entry name" value="Vaccinia Virus protein VP39"/>
    <property type="match status" value="1"/>
</dbReference>
<keyword evidence="4 9" id="KW-0808">Transferase</keyword>
<reference evidence="11" key="1">
    <citation type="journal article" date="2011" name="Nat. Biotechnol.">
        <title>The genomic sequence of the Chinese hamster ovary (CHO)-K1 cell line.</title>
        <authorList>
            <person name="Xu X."/>
            <person name="Nagarajan H."/>
            <person name="Lewis N.E."/>
            <person name="Pan S."/>
            <person name="Cai Z."/>
            <person name="Liu X."/>
            <person name="Chen W."/>
            <person name="Xie M."/>
            <person name="Wang W."/>
            <person name="Hammond S."/>
            <person name="Andersen M.R."/>
            <person name="Neff N."/>
            <person name="Passarelli B."/>
            <person name="Koh W."/>
            <person name="Fan H.C."/>
            <person name="Wang J."/>
            <person name="Gui Y."/>
            <person name="Lee K.H."/>
            <person name="Betenbaugh M.J."/>
            <person name="Quake S.R."/>
            <person name="Famili I."/>
            <person name="Palsson B.O."/>
            <person name="Wang J."/>
        </authorList>
    </citation>
    <scope>NUCLEOTIDE SEQUENCE [LARGE SCALE GENOMIC DNA]</scope>
    <source>
        <strain evidence="11">CHO K1 cell line</strain>
    </source>
</reference>
<accession>G3HF75</accession>
<dbReference type="GO" id="GO:0030731">
    <property type="term" value="F:guanidinoacetate N-methyltransferase activity"/>
    <property type="evidence" value="ECO:0007669"/>
    <property type="project" value="UniProtKB-EC"/>
</dbReference>
<dbReference type="PIRSF" id="PIRSF009285">
    <property type="entry name" value="GAMT"/>
    <property type="match status" value="1"/>
</dbReference>
<feature type="domain" description="RMT2" evidence="8">
    <location>
        <begin position="1"/>
        <end position="212"/>
    </location>
</feature>
<dbReference type="PANTHER" id="PTHR32379:SF1">
    <property type="entry name" value="GUANIDINOACETATE N-METHYLTRANSFERASE"/>
    <property type="match status" value="1"/>
</dbReference>